<organism evidence="2">
    <name type="scientific">bioreactor metagenome</name>
    <dbReference type="NCBI Taxonomy" id="1076179"/>
    <lineage>
        <taxon>unclassified sequences</taxon>
        <taxon>metagenomes</taxon>
        <taxon>ecological metagenomes</taxon>
    </lineage>
</organism>
<evidence type="ECO:0000256" key="1">
    <source>
        <dbReference type="SAM" id="MobiDB-lite"/>
    </source>
</evidence>
<sequence length="64" mass="7369">MEEKMEDHFKTRKDLPEKNRRVTWGNIIMPMVMIVHREIQSPAVTTPAGPGSVKRDGMVWNTCS</sequence>
<feature type="region of interest" description="Disordered" evidence="1">
    <location>
        <begin position="43"/>
        <end position="64"/>
    </location>
</feature>
<comment type="caution">
    <text evidence="2">The sequence shown here is derived from an EMBL/GenBank/DDBJ whole genome shotgun (WGS) entry which is preliminary data.</text>
</comment>
<reference evidence="2" key="1">
    <citation type="submission" date="2019-08" db="EMBL/GenBank/DDBJ databases">
        <authorList>
            <person name="Kucharzyk K."/>
            <person name="Murdoch R.W."/>
            <person name="Higgins S."/>
            <person name="Loffler F."/>
        </authorList>
    </citation>
    <scope>NUCLEOTIDE SEQUENCE</scope>
</reference>
<dbReference type="EMBL" id="VSSQ01121224">
    <property type="protein sequence ID" value="MPN53755.1"/>
    <property type="molecule type" value="Genomic_DNA"/>
</dbReference>
<evidence type="ECO:0000313" key="2">
    <source>
        <dbReference type="EMBL" id="MPN53755.1"/>
    </source>
</evidence>
<dbReference type="AlphaFoldDB" id="A0A645IQV3"/>
<proteinExistence type="predicted"/>
<gene>
    <name evidence="2" type="ORF">SDC9_201421</name>
</gene>
<protein>
    <submittedName>
        <fullName evidence="2">Uncharacterized protein</fullName>
    </submittedName>
</protein>
<name>A0A645IQV3_9ZZZZ</name>
<accession>A0A645IQV3</accession>